<dbReference type="Proteomes" id="UP000576082">
    <property type="component" value="Unassembled WGS sequence"/>
</dbReference>
<dbReference type="GO" id="GO:0016747">
    <property type="term" value="F:acyltransferase activity, transferring groups other than amino-acyl groups"/>
    <property type="evidence" value="ECO:0007669"/>
    <property type="project" value="InterPro"/>
</dbReference>
<dbReference type="PANTHER" id="PTHR23028:SF53">
    <property type="entry name" value="ACYL_TRANSF_3 DOMAIN-CONTAINING PROTEIN"/>
    <property type="match status" value="1"/>
</dbReference>
<sequence>MGLKNNNGIKVLYLPTLNFVRATAALLVLLAHSLPYFNFHSDIGAKSVTVFFTLSGFLITYLLLIEKEKTKSINIKKFYIRRILRIWPIYFLYLFLTVLYVLINENDFDAYNNLWYYVTFIPNYALTITETFPYLGHYWSLGVEEQFYIFWPLLFLTKNHFKTIFIFFITYFSLKIGVNLVIGGWSWQFGLLNLTKFDAMALGGIGAIILRNYNFHKLLNKYIYGGALLLILLSFLDLLPIYSIFRSNILAVSCVIFFLFNINVFGKDESILEHKVFIFLGKISFGLYVYHPLIQTILYKYCYHGSDATILNMLSFFIFSTLLSILVSWLSFNFYESPFLKLKHKQAVINSTNEK</sequence>
<feature type="transmembrane region" description="Helical" evidence="1">
    <location>
        <begin position="86"/>
        <end position="103"/>
    </location>
</feature>
<evidence type="ECO:0000313" key="3">
    <source>
        <dbReference type="EMBL" id="NME68165.1"/>
    </source>
</evidence>
<dbReference type="GO" id="GO:0000271">
    <property type="term" value="P:polysaccharide biosynthetic process"/>
    <property type="evidence" value="ECO:0007669"/>
    <property type="project" value="TreeGrafter"/>
</dbReference>
<comment type="caution">
    <text evidence="3">The sequence shown here is derived from an EMBL/GenBank/DDBJ whole genome shotgun (WGS) entry which is preliminary data.</text>
</comment>
<evidence type="ECO:0000313" key="4">
    <source>
        <dbReference type="Proteomes" id="UP000576082"/>
    </source>
</evidence>
<feature type="domain" description="Acyltransferase 3" evidence="2">
    <location>
        <begin position="17"/>
        <end position="330"/>
    </location>
</feature>
<dbReference type="PANTHER" id="PTHR23028">
    <property type="entry name" value="ACETYLTRANSFERASE"/>
    <property type="match status" value="1"/>
</dbReference>
<protein>
    <submittedName>
        <fullName evidence="3">Acyltransferase</fullName>
    </submittedName>
</protein>
<feature type="transmembrane region" description="Helical" evidence="1">
    <location>
        <begin position="185"/>
        <end position="210"/>
    </location>
</feature>
<evidence type="ECO:0000256" key="1">
    <source>
        <dbReference type="SAM" id="Phobius"/>
    </source>
</evidence>
<keyword evidence="1" id="KW-0472">Membrane</keyword>
<keyword evidence="3" id="KW-0012">Acyltransferase</keyword>
<dbReference type="EMBL" id="JABANE010000020">
    <property type="protein sequence ID" value="NME68165.1"/>
    <property type="molecule type" value="Genomic_DNA"/>
</dbReference>
<dbReference type="InterPro" id="IPR002656">
    <property type="entry name" value="Acyl_transf_3_dom"/>
</dbReference>
<feature type="transmembrane region" description="Helical" evidence="1">
    <location>
        <begin position="277"/>
        <end position="298"/>
    </location>
</feature>
<keyword evidence="3" id="KW-0808">Transferase</keyword>
<feature type="transmembrane region" description="Helical" evidence="1">
    <location>
        <begin position="115"/>
        <end position="135"/>
    </location>
</feature>
<name>A0A7X9P2K8_9BACT</name>
<feature type="transmembrane region" description="Helical" evidence="1">
    <location>
        <begin position="248"/>
        <end position="265"/>
    </location>
</feature>
<accession>A0A7X9P2K8</accession>
<feature type="transmembrane region" description="Helical" evidence="1">
    <location>
        <begin position="43"/>
        <end position="65"/>
    </location>
</feature>
<proteinExistence type="predicted"/>
<dbReference type="AlphaFoldDB" id="A0A7X9P2K8"/>
<gene>
    <name evidence="3" type="ORF">HHU12_09350</name>
</gene>
<reference evidence="3 4" key="1">
    <citation type="submission" date="2020-04" db="EMBL/GenBank/DDBJ databases">
        <title>Flammeovirga sp. SR4, a novel species isolated from seawater.</title>
        <authorList>
            <person name="Wang X."/>
        </authorList>
    </citation>
    <scope>NUCLEOTIDE SEQUENCE [LARGE SCALE GENOMIC DNA]</scope>
    <source>
        <strain evidence="3 4">ATCC 23126</strain>
    </source>
</reference>
<keyword evidence="1" id="KW-1133">Transmembrane helix</keyword>
<keyword evidence="4" id="KW-1185">Reference proteome</keyword>
<evidence type="ECO:0000259" key="2">
    <source>
        <dbReference type="Pfam" id="PF01757"/>
    </source>
</evidence>
<feature type="transmembrane region" description="Helical" evidence="1">
    <location>
        <begin position="222"/>
        <end position="242"/>
    </location>
</feature>
<keyword evidence="1" id="KW-0812">Transmembrane</keyword>
<feature type="transmembrane region" description="Helical" evidence="1">
    <location>
        <begin position="310"/>
        <end position="335"/>
    </location>
</feature>
<dbReference type="GO" id="GO:0016020">
    <property type="term" value="C:membrane"/>
    <property type="evidence" value="ECO:0007669"/>
    <property type="project" value="TreeGrafter"/>
</dbReference>
<organism evidence="3 4">
    <name type="scientific">Flammeovirga aprica JL-4</name>
    <dbReference type="NCBI Taxonomy" id="694437"/>
    <lineage>
        <taxon>Bacteria</taxon>
        <taxon>Pseudomonadati</taxon>
        <taxon>Bacteroidota</taxon>
        <taxon>Cytophagia</taxon>
        <taxon>Cytophagales</taxon>
        <taxon>Flammeovirgaceae</taxon>
        <taxon>Flammeovirga</taxon>
    </lineage>
</organism>
<feature type="transmembrane region" description="Helical" evidence="1">
    <location>
        <begin position="12"/>
        <end position="31"/>
    </location>
</feature>
<dbReference type="Pfam" id="PF01757">
    <property type="entry name" value="Acyl_transf_3"/>
    <property type="match status" value="1"/>
</dbReference>
<dbReference type="InterPro" id="IPR050879">
    <property type="entry name" value="Acyltransferase_3"/>
</dbReference>